<dbReference type="Pfam" id="PF00697">
    <property type="entry name" value="PRAI"/>
    <property type="match status" value="1"/>
</dbReference>
<evidence type="ECO:0000256" key="5">
    <source>
        <dbReference type="ARBA" id="ARBA00022605"/>
    </source>
</evidence>
<comment type="pathway">
    <text evidence="2 9">Amino-acid biosynthesis; L-tryptophan biosynthesis; L-tryptophan from chorismate: step 3/5.</text>
</comment>
<evidence type="ECO:0000256" key="2">
    <source>
        <dbReference type="ARBA" id="ARBA00004664"/>
    </source>
</evidence>
<reference evidence="12" key="1">
    <citation type="journal article" date="2019" name="Int. J. Syst. Evol. Microbiol.">
        <title>The Global Catalogue of Microorganisms (GCM) 10K type strain sequencing project: providing services to taxonomists for standard genome sequencing and annotation.</title>
        <authorList>
            <consortium name="The Broad Institute Genomics Platform"/>
            <consortium name="The Broad Institute Genome Sequencing Center for Infectious Disease"/>
            <person name="Wu L."/>
            <person name="Ma J."/>
        </authorList>
    </citation>
    <scope>NUCLEOTIDE SEQUENCE [LARGE SCALE GENOMIC DNA]</scope>
    <source>
        <strain evidence="12">JCM 17925</strain>
    </source>
</reference>
<dbReference type="Proteomes" id="UP001500936">
    <property type="component" value="Unassembled WGS sequence"/>
</dbReference>
<evidence type="ECO:0000256" key="1">
    <source>
        <dbReference type="ARBA" id="ARBA00001164"/>
    </source>
</evidence>
<keyword evidence="12" id="KW-1185">Reference proteome</keyword>
<dbReference type="RefSeq" id="WP_345265497.1">
    <property type="nucleotide sequence ID" value="NZ_BAABHB010000002.1"/>
</dbReference>
<dbReference type="GO" id="GO:0016853">
    <property type="term" value="F:isomerase activity"/>
    <property type="evidence" value="ECO:0007669"/>
    <property type="project" value="UniProtKB-KW"/>
</dbReference>
<keyword evidence="8 9" id="KW-0413">Isomerase</keyword>
<keyword evidence="5 9" id="KW-0028">Amino-acid biosynthesis</keyword>
<evidence type="ECO:0000256" key="3">
    <source>
        <dbReference type="ARBA" id="ARBA00012572"/>
    </source>
</evidence>
<accession>A0ABP8K6I3</accession>
<dbReference type="Gene3D" id="3.20.20.70">
    <property type="entry name" value="Aldolase class I"/>
    <property type="match status" value="1"/>
</dbReference>
<dbReference type="HAMAP" id="MF_00135">
    <property type="entry name" value="PRAI"/>
    <property type="match status" value="1"/>
</dbReference>
<organism evidence="11 12">
    <name type="scientific">Nibrella viscosa</name>
    <dbReference type="NCBI Taxonomy" id="1084524"/>
    <lineage>
        <taxon>Bacteria</taxon>
        <taxon>Pseudomonadati</taxon>
        <taxon>Bacteroidota</taxon>
        <taxon>Cytophagia</taxon>
        <taxon>Cytophagales</taxon>
        <taxon>Spirosomataceae</taxon>
        <taxon>Nibrella</taxon>
    </lineage>
</organism>
<sequence length="221" mass="23951">MNQSTNMKPRIKICCISSIQEAKTAIVHGASALGLVAKMPSGPGPIADDMIRDIAQTVPPPIATFLLTSETTADAIIAHQRRVQTNTIQIVDELTDREYRKIREALPAIKLVQVIHVIDESSVDEAVEISEQADALLLDSGNPKLAVKELGGTGRVHNWKLSRKIVEQARVPVFLAGGLNAGNVKEALDQVNPFGLDLCSSVRTDGRLDPVKLEAFFRAVE</sequence>
<dbReference type="InterPro" id="IPR013785">
    <property type="entry name" value="Aldolase_TIM"/>
</dbReference>
<evidence type="ECO:0000313" key="12">
    <source>
        <dbReference type="Proteomes" id="UP001500936"/>
    </source>
</evidence>
<protein>
    <recommendedName>
        <fullName evidence="4 9">N-(5'-phosphoribosyl)anthranilate isomerase</fullName>
        <shortName evidence="9">PRAI</shortName>
        <ecNumber evidence="3 9">5.3.1.24</ecNumber>
    </recommendedName>
</protein>
<dbReference type="InterPro" id="IPR001240">
    <property type="entry name" value="PRAI_dom"/>
</dbReference>
<evidence type="ECO:0000313" key="11">
    <source>
        <dbReference type="EMBL" id="GAA4401004.1"/>
    </source>
</evidence>
<dbReference type="InterPro" id="IPR011060">
    <property type="entry name" value="RibuloseP-bd_barrel"/>
</dbReference>
<dbReference type="EMBL" id="BAABHB010000002">
    <property type="protein sequence ID" value="GAA4401004.1"/>
    <property type="molecule type" value="Genomic_DNA"/>
</dbReference>
<dbReference type="CDD" id="cd00405">
    <property type="entry name" value="PRAI"/>
    <property type="match status" value="1"/>
</dbReference>
<evidence type="ECO:0000256" key="7">
    <source>
        <dbReference type="ARBA" id="ARBA00023141"/>
    </source>
</evidence>
<dbReference type="SUPFAM" id="SSF51366">
    <property type="entry name" value="Ribulose-phoshate binding barrel"/>
    <property type="match status" value="1"/>
</dbReference>
<dbReference type="InterPro" id="IPR044643">
    <property type="entry name" value="TrpF_fam"/>
</dbReference>
<dbReference type="PANTHER" id="PTHR42894">
    <property type="entry name" value="N-(5'-PHOSPHORIBOSYL)ANTHRANILATE ISOMERASE"/>
    <property type="match status" value="1"/>
</dbReference>
<proteinExistence type="inferred from homology"/>
<name>A0ABP8K6I3_9BACT</name>
<gene>
    <name evidence="9" type="primary">trpF</name>
    <name evidence="11" type="ORF">GCM10023187_14750</name>
</gene>
<evidence type="ECO:0000256" key="9">
    <source>
        <dbReference type="HAMAP-Rule" id="MF_00135"/>
    </source>
</evidence>
<keyword evidence="6 9" id="KW-0822">Tryptophan biosynthesis</keyword>
<evidence type="ECO:0000256" key="8">
    <source>
        <dbReference type="ARBA" id="ARBA00023235"/>
    </source>
</evidence>
<comment type="similarity">
    <text evidence="9">Belongs to the TrpF family.</text>
</comment>
<evidence type="ECO:0000259" key="10">
    <source>
        <dbReference type="Pfam" id="PF00697"/>
    </source>
</evidence>
<comment type="caution">
    <text evidence="11">The sequence shown here is derived from an EMBL/GenBank/DDBJ whole genome shotgun (WGS) entry which is preliminary data.</text>
</comment>
<dbReference type="PANTHER" id="PTHR42894:SF1">
    <property type="entry name" value="N-(5'-PHOSPHORIBOSYL)ANTHRANILATE ISOMERASE"/>
    <property type="match status" value="1"/>
</dbReference>
<comment type="catalytic activity">
    <reaction evidence="1 9">
        <text>N-(5-phospho-beta-D-ribosyl)anthranilate = 1-(2-carboxyphenylamino)-1-deoxy-D-ribulose 5-phosphate</text>
        <dbReference type="Rhea" id="RHEA:21540"/>
        <dbReference type="ChEBI" id="CHEBI:18277"/>
        <dbReference type="ChEBI" id="CHEBI:58613"/>
        <dbReference type="EC" id="5.3.1.24"/>
    </reaction>
</comment>
<evidence type="ECO:0000256" key="4">
    <source>
        <dbReference type="ARBA" id="ARBA00022272"/>
    </source>
</evidence>
<dbReference type="EC" id="5.3.1.24" evidence="3 9"/>
<keyword evidence="7 9" id="KW-0057">Aromatic amino acid biosynthesis</keyword>
<evidence type="ECO:0000256" key="6">
    <source>
        <dbReference type="ARBA" id="ARBA00022822"/>
    </source>
</evidence>
<feature type="domain" description="N-(5'phosphoribosyl) anthranilate isomerase (PRAI)" evidence="10">
    <location>
        <begin position="12"/>
        <end position="218"/>
    </location>
</feature>